<organism evidence="1">
    <name type="scientific">Tanacetum cinerariifolium</name>
    <name type="common">Dalmatian daisy</name>
    <name type="synonym">Chrysanthemum cinerariifolium</name>
    <dbReference type="NCBI Taxonomy" id="118510"/>
    <lineage>
        <taxon>Eukaryota</taxon>
        <taxon>Viridiplantae</taxon>
        <taxon>Streptophyta</taxon>
        <taxon>Embryophyta</taxon>
        <taxon>Tracheophyta</taxon>
        <taxon>Spermatophyta</taxon>
        <taxon>Magnoliopsida</taxon>
        <taxon>eudicotyledons</taxon>
        <taxon>Gunneridae</taxon>
        <taxon>Pentapetalae</taxon>
        <taxon>asterids</taxon>
        <taxon>campanulids</taxon>
        <taxon>Asterales</taxon>
        <taxon>Asteraceae</taxon>
        <taxon>Asteroideae</taxon>
        <taxon>Anthemideae</taxon>
        <taxon>Anthemidinae</taxon>
        <taxon>Tanacetum</taxon>
    </lineage>
</organism>
<accession>A0A699JID5</accession>
<dbReference type="SUPFAM" id="SSF56219">
    <property type="entry name" value="DNase I-like"/>
    <property type="match status" value="1"/>
</dbReference>
<dbReference type="Gene3D" id="3.60.10.10">
    <property type="entry name" value="Endonuclease/exonuclease/phosphatase"/>
    <property type="match status" value="1"/>
</dbReference>
<sequence>TWMANNSNLLFIFVYSPQELSLKRALWNYITKILNRWHREVIIMGDFNEARFALERHGTSFHSLNAAEFNMFIANFQLIDILLGGYSFTWSDKHTSKMSKLDRDGVSASNSMILFKNKLKFLKQILKEWGSIKRRNKDHDRKVIQDSLIEIDLRLDKGSCLPDDLTKRATLFHDLKDIDQKDSINLAQKAKIKWAIKRDENSKFFHEIVSKKRRHLAIKGILVDGEWIENPNRVKSEFYSYYSTLLLAPEWNRSLFEGLKVNVHKSSIYVVGICLANVHHMAKSFSCLGNNIPFTYLGVKVGANMMCLNSWSDVVKKMPNKIST</sequence>
<dbReference type="AlphaFoldDB" id="A0A699JID5"/>
<protein>
    <submittedName>
        <fullName evidence="1">RNA-directed DNA polymerase, eukaryota</fullName>
    </submittedName>
</protein>
<dbReference type="PANTHER" id="PTHR33116">
    <property type="entry name" value="REVERSE TRANSCRIPTASE ZINC-BINDING DOMAIN-CONTAINING PROTEIN-RELATED-RELATED"/>
    <property type="match status" value="1"/>
</dbReference>
<dbReference type="PANTHER" id="PTHR33116:SF79">
    <property type="entry name" value="REVERSE TRANSCRIPTASE DOMAIN, ZINC FINGER, CCHC-TYPE-RELATED"/>
    <property type="match status" value="1"/>
</dbReference>
<dbReference type="EMBL" id="BKCJ010413184">
    <property type="protein sequence ID" value="GFA37468.1"/>
    <property type="molecule type" value="Genomic_DNA"/>
</dbReference>
<dbReference type="InterPro" id="IPR036691">
    <property type="entry name" value="Endo/exonu/phosph_ase_sf"/>
</dbReference>
<reference evidence="1" key="1">
    <citation type="journal article" date="2019" name="Sci. Rep.">
        <title>Draft genome of Tanacetum cinerariifolium, the natural source of mosquito coil.</title>
        <authorList>
            <person name="Yamashiro T."/>
            <person name="Shiraishi A."/>
            <person name="Satake H."/>
            <person name="Nakayama K."/>
        </authorList>
    </citation>
    <scope>NUCLEOTIDE SEQUENCE</scope>
</reference>
<keyword evidence="1" id="KW-0808">Transferase</keyword>
<feature type="non-terminal residue" evidence="1">
    <location>
        <position position="1"/>
    </location>
</feature>
<name>A0A699JID5_TANCI</name>
<dbReference type="GO" id="GO:0003964">
    <property type="term" value="F:RNA-directed DNA polymerase activity"/>
    <property type="evidence" value="ECO:0007669"/>
    <property type="project" value="UniProtKB-KW"/>
</dbReference>
<gene>
    <name evidence="1" type="ORF">Tci_609440</name>
</gene>
<comment type="caution">
    <text evidence="1">The sequence shown here is derived from an EMBL/GenBank/DDBJ whole genome shotgun (WGS) entry which is preliminary data.</text>
</comment>
<evidence type="ECO:0000313" key="1">
    <source>
        <dbReference type="EMBL" id="GFA37468.1"/>
    </source>
</evidence>
<keyword evidence="1" id="KW-0548">Nucleotidyltransferase</keyword>
<keyword evidence="1" id="KW-0695">RNA-directed DNA polymerase</keyword>
<proteinExistence type="predicted"/>